<dbReference type="Proteomes" id="UP000254651">
    <property type="component" value="Unassembled WGS sequence"/>
</dbReference>
<organism evidence="2 3">
    <name type="scientific">Bergeriella denitrificans</name>
    <name type="common">Neisseria denitrificans</name>
    <dbReference type="NCBI Taxonomy" id="494"/>
    <lineage>
        <taxon>Bacteria</taxon>
        <taxon>Pseudomonadati</taxon>
        <taxon>Pseudomonadota</taxon>
        <taxon>Betaproteobacteria</taxon>
        <taxon>Neisseriales</taxon>
        <taxon>Neisseriaceae</taxon>
        <taxon>Bergeriella</taxon>
    </lineage>
</organism>
<gene>
    <name evidence="2" type="ORF">NCTC10295_00390</name>
</gene>
<evidence type="ECO:0008006" key="4">
    <source>
        <dbReference type="Google" id="ProtNLM"/>
    </source>
</evidence>
<name>A0A378UE07_BERDE</name>
<sequence>MTHTKILFPLLAAALLAACSANTVAPHRWHQTGMSETDVVRQQRTCKAQAYQDAKQGKTPQSLEECMDRAGYYQIQSGRGNL</sequence>
<dbReference type="PROSITE" id="PS51257">
    <property type="entry name" value="PROKAR_LIPOPROTEIN"/>
    <property type="match status" value="1"/>
</dbReference>
<keyword evidence="1" id="KW-0732">Signal</keyword>
<feature type="chain" id="PRO_5016787853" description="Lipoprotein" evidence="1">
    <location>
        <begin position="26"/>
        <end position="82"/>
    </location>
</feature>
<dbReference type="RefSeq" id="WP_066078482.1">
    <property type="nucleotide sequence ID" value="NZ_CP181246.1"/>
</dbReference>
<dbReference type="AlphaFoldDB" id="A0A378UE07"/>
<evidence type="ECO:0000313" key="3">
    <source>
        <dbReference type="Proteomes" id="UP000254651"/>
    </source>
</evidence>
<keyword evidence="3" id="KW-1185">Reference proteome</keyword>
<protein>
    <recommendedName>
        <fullName evidence="4">Lipoprotein</fullName>
    </recommendedName>
</protein>
<dbReference type="EMBL" id="UGQS01000001">
    <property type="protein sequence ID" value="STZ75644.1"/>
    <property type="molecule type" value="Genomic_DNA"/>
</dbReference>
<evidence type="ECO:0000313" key="2">
    <source>
        <dbReference type="EMBL" id="STZ75644.1"/>
    </source>
</evidence>
<accession>A0A378UE07</accession>
<proteinExistence type="predicted"/>
<feature type="signal peptide" evidence="1">
    <location>
        <begin position="1"/>
        <end position="25"/>
    </location>
</feature>
<reference evidence="2 3" key="1">
    <citation type="submission" date="2018-06" db="EMBL/GenBank/DDBJ databases">
        <authorList>
            <consortium name="Pathogen Informatics"/>
            <person name="Doyle S."/>
        </authorList>
    </citation>
    <scope>NUCLEOTIDE SEQUENCE [LARGE SCALE GENOMIC DNA]</scope>
    <source>
        <strain evidence="2 3">NCTC10295</strain>
    </source>
</reference>
<evidence type="ECO:0000256" key="1">
    <source>
        <dbReference type="SAM" id="SignalP"/>
    </source>
</evidence>